<evidence type="ECO:0000313" key="2">
    <source>
        <dbReference type="Proteomes" id="UP000003240"/>
    </source>
</evidence>
<accession>F7NP06</accession>
<dbReference type="EMBL" id="AFGF01000238">
    <property type="protein sequence ID" value="EGO62227.1"/>
    <property type="molecule type" value="Genomic_DNA"/>
</dbReference>
<dbReference type="InterPro" id="IPR025157">
    <property type="entry name" value="Hemagglutinin_rpt"/>
</dbReference>
<protein>
    <submittedName>
        <fullName evidence="1">Adhesin HecA family protein</fullName>
    </submittedName>
</protein>
<organism evidence="1 2">
    <name type="scientific">Acetonema longum DSM 6540</name>
    <dbReference type="NCBI Taxonomy" id="1009370"/>
    <lineage>
        <taxon>Bacteria</taxon>
        <taxon>Bacillati</taxon>
        <taxon>Bacillota</taxon>
        <taxon>Negativicutes</taxon>
        <taxon>Acetonemataceae</taxon>
        <taxon>Acetonema</taxon>
    </lineage>
</organism>
<dbReference type="AlphaFoldDB" id="F7NP06"/>
<dbReference type="RefSeq" id="WP_004099032.1">
    <property type="nucleotide sequence ID" value="NZ_AFGF01000238.1"/>
</dbReference>
<dbReference type="eggNOG" id="COG3210">
    <property type="taxonomic scope" value="Bacteria"/>
</dbReference>
<evidence type="ECO:0000313" key="1">
    <source>
        <dbReference type="EMBL" id="EGO62227.1"/>
    </source>
</evidence>
<name>F7NP06_9FIRM</name>
<dbReference type="STRING" id="1009370.ALO_19237"/>
<dbReference type="Proteomes" id="UP000003240">
    <property type="component" value="Unassembled WGS sequence"/>
</dbReference>
<proteinExistence type="predicted"/>
<comment type="caution">
    <text evidence="1">The sequence shown here is derived from an EMBL/GenBank/DDBJ whole genome shotgun (WGS) entry which is preliminary data.</text>
</comment>
<reference evidence="1 2" key="1">
    <citation type="journal article" date="2011" name="EMBO J.">
        <title>Structural diversity of bacterial flagellar motors.</title>
        <authorList>
            <person name="Chen S."/>
            <person name="Beeby M."/>
            <person name="Murphy G.E."/>
            <person name="Leadbetter J.R."/>
            <person name="Hendrixson D.R."/>
            <person name="Briegel A."/>
            <person name="Li Z."/>
            <person name="Shi J."/>
            <person name="Tocheva E.I."/>
            <person name="Muller A."/>
            <person name="Dobro M.J."/>
            <person name="Jensen G.J."/>
        </authorList>
    </citation>
    <scope>NUCLEOTIDE SEQUENCE [LARGE SCALE GENOMIC DNA]</scope>
    <source>
        <strain evidence="1 2">DSM 6540</strain>
    </source>
</reference>
<dbReference type="GO" id="GO:0003824">
    <property type="term" value="F:catalytic activity"/>
    <property type="evidence" value="ECO:0007669"/>
    <property type="project" value="UniProtKB-ARBA"/>
</dbReference>
<sequence>NNGDIAILGSSVNGKEILLDAANDVNLLSAANTVDSDSHSSQKSASVGVDLTQGGVAVSGQLGKGKTDEHSVSYNETTITAEQELTVKSGNDTNLVGAQVKGDTVEIDVKGDLNLASQQDRETYTEKNKSVGGSIGFGAGASVNLSANTGKMDSEYRSVKEQTGIFAGKGGFDIKVVGNTDLDGSVLGSEAEANKNKLSTGTLTFSDIENKAEYKAESNGVGNATGPNLGVPVSDDKTSTTHAAIAQGTIEIKDQANQKADITKLSRDTQNAVNKLDQIFDKKTVQEKQELANLFSQEAVKLVGDIAEREKDRLVDKIINAKNDTEREEAKKEYQLWMESGTNKVLLHAFVGGLTAKFAGGDFMSGAAGAGFNEVVQQELKNIKNPTLHQLASALVGGAATEILGGDAQTGTVTALNGTKYNFLSHWQTGQRDKAILNEEWDKVAYWDRIDKAQNYVCAMMGINYKAINWEDPDNANLLYTVSTQAQQLEADPNFRNSWLVNSPTVDSSTLISAGVVGTAIVIAGVTLYKYNGGWVKAAPVVPGAGALYNNAVNSLNKINIYDFTIKSKHLETINNNTSGWNKFKVGTVDEATALVNSIIKGAQNNRNLIKNVSENPVGSQGQQSFQVLIDAGKVIGTKGETAIRIVYDELGNIWTVFPDKI</sequence>
<gene>
    <name evidence="1" type="ORF">ALO_19237</name>
</gene>
<keyword evidence="2" id="KW-1185">Reference proteome</keyword>
<feature type="non-terminal residue" evidence="1">
    <location>
        <position position="1"/>
    </location>
</feature>
<dbReference type="Pfam" id="PF13332">
    <property type="entry name" value="Fil_haemagg_2"/>
    <property type="match status" value="1"/>
</dbReference>